<dbReference type="FunCoup" id="I2H7H0">
    <property type="interactions" value="408"/>
</dbReference>
<protein>
    <recommendedName>
        <fullName evidence="4">Bromo domain-containing protein</fullName>
    </recommendedName>
</protein>
<dbReference type="OrthoDB" id="5354116at2759"/>
<feature type="compositionally biased region" description="Polar residues" evidence="1">
    <location>
        <begin position="377"/>
        <end position="389"/>
    </location>
</feature>
<evidence type="ECO:0000256" key="1">
    <source>
        <dbReference type="SAM" id="MobiDB-lite"/>
    </source>
</evidence>
<evidence type="ECO:0000313" key="2">
    <source>
        <dbReference type="EMBL" id="CCH62322.1"/>
    </source>
</evidence>
<dbReference type="RefSeq" id="XP_004181841.1">
    <property type="nucleotide sequence ID" value="XM_004181793.1"/>
</dbReference>
<proteinExistence type="predicted"/>
<dbReference type="InParanoid" id="I2H7H0"/>
<dbReference type="eggNOG" id="ENOG502QQT5">
    <property type="taxonomic scope" value="Eukaryota"/>
</dbReference>
<dbReference type="STRING" id="1071380.I2H7H0"/>
<gene>
    <name evidence="2" type="primary">TBLA0H00290</name>
    <name evidence="2" type="ORF">TBLA_0H00290</name>
</gene>
<keyword evidence="3" id="KW-1185">Reference proteome</keyword>
<feature type="compositionally biased region" description="Basic and acidic residues" evidence="1">
    <location>
        <begin position="347"/>
        <end position="375"/>
    </location>
</feature>
<dbReference type="EMBL" id="HE806323">
    <property type="protein sequence ID" value="CCH62322.1"/>
    <property type="molecule type" value="Genomic_DNA"/>
</dbReference>
<evidence type="ECO:0000313" key="3">
    <source>
        <dbReference type="Proteomes" id="UP000002866"/>
    </source>
</evidence>
<dbReference type="GO" id="GO:0016586">
    <property type="term" value="C:RSC-type complex"/>
    <property type="evidence" value="ECO:0007669"/>
    <property type="project" value="EnsemblFungi"/>
</dbReference>
<dbReference type="Proteomes" id="UP000002866">
    <property type="component" value="Chromosome 8"/>
</dbReference>
<dbReference type="OMA" id="PNWYSLP"/>
<dbReference type="GO" id="GO:0006337">
    <property type="term" value="P:nucleosome disassembly"/>
    <property type="evidence" value="ECO:0007669"/>
    <property type="project" value="EnsemblFungi"/>
</dbReference>
<organism evidence="2 3">
    <name type="scientific">Henningerozyma blattae (strain ATCC 34711 / CBS 6284 / DSM 70876 / NBRC 10599 / NRRL Y-10934 / UCD 77-7)</name>
    <name type="common">Yeast</name>
    <name type="synonym">Tetrapisispora blattae</name>
    <dbReference type="NCBI Taxonomy" id="1071380"/>
    <lineage>
        <taxon>Eukaryota</taxon>
        <taxon>Fungi</taxon>
        <taxon>Dikarya</taxon>
        <taxon>Ascomycota</taxon>
        <taxon>Saccharomycotina</taxon>
        <taxon>Saccharomycetes</taxon>
        <taxon>Saccharomycetales</taxon>
        <taxon>Saccharomycetaceae</taxon>
        <taxon>Henningerozyma</taxon>
    </lineage>
</organism>
<dbReference type="GO" id="GO:0006368">
    <property type="term" value="P:transcription elongation by RNA polymerase II"/>
    <property type="evidence" value="ECO:0007669"/>
    <property type="project" value="EnsemblFungi"/>
</dbReference>
<dbReference type="KEGG" id="tbl:TBLA_0H00290"/>
<sequence>MDSNQQPTELPVEDESSVVLDNLHTILKAASFKCHVIHEKFPNNFFENDVNKIYDSYYKYIKNKCNSQGHIKNEEKLKNQLTSIEEKFENKEYSIESNGFYKLYHDIKLICMILINYYKQGSRQYLMVDKFYKFSSELIIRECYRFNTNFLSNNNNSNDETNFPQTSELEKIINEDYIKISSSYQVGVINNYHIKTANEELFSSKINKSELDKRSDELPNTNYEINNILPSTLSMNLNNNASNRLGFLTGNISNIPDPTLPPREIIRVERENNSSSGTGSGNSTNGMNYLHPNWYLLPITVWLKYNEDFKNLTPFVDEGHTVIDSISRSTMWLKRIGYGNLPQVAKNREERIQKDKPVQKDETIKENKINDKPETIEPTSNENDIQTSKENQDNEAISIKLENLLSWKPENFVSQIEIDSFKDGQESVSQLINKNIQEMIKLRKQRIRNATKDDKDTNIPNMKERQIYYQTRRMLRELLSSTDTSNTKITSRVSRMFPVLQANYNGNVPVVRQHVGKKRKNKR</sequence>
<dbReference type="HOGENOM" id="CLU_043834_0_0_1"/>
<name>I2H7H0_HENB6</name>
<dbReference type="GeneID" id="14497479"/>
<reference evidence="2 3" key="1">
    <citation type="journal article" date="2011" name="Proc. Natl. Acad. Sci. U.S.A.">
        <title>Evolutionary erosion of yeast sex chromosomes by mating-type switching accidents.</title>
        <authorList>
            <person name="Gordon J.L."/>
            <person name="Armisen D."/>
            <person name="Proux-Wera E."/>
            <person name="Oheigeartaigh S.S."/>
            <person name="Byrne K.P."/>
            <person name="Wolfe K.H."/>
        </authorList>
    </citation>
    <scope>NUCLEOTIDE SEQUENCE [LARGE SCALE GENOMIC DNA]</scope>
    <source>
        <strain evidence="3">ATCC 34711 / CBS 6284 / DSM 70876 / NBRC 10599 / NRRL Y-10934 / UCD 77-7</strain>
    </source>
</reference>
<accession>I2H7H0</accession>
<evidence type="ECO:0008006" key="4">
    <source>
        <dbReference type="Google" id="ProtNLM"/>
    </source>
</evidence>
<feature type="region of interest" description="Disordered" evidence="1">
    <location>
        <begin position="347"/>
        <end position="391"/>
    </location>
</feature>
<dbReference type="AlphaFoldDB" id="I2H7H0"/>